<reference evidence="3" key="1">
    <citation type="submission" date="2011-04" db="EMBL/GenBank/DDBJ databases">
        <authorList>
            <person name="Aslett M."/>
        </authorList>
    </citation>
    <scope>NUCLEOTIDE SEQUENCE [LARGE SCALE GENOMIC DNA]</scope>
    <source>
        <strain evidence="3">APEC strain 7122</strain>
        <plasmid evidence="3">pChi7122-3</plasmid>
    </source>
</reference>
<sequence length="50" mass="5268">MPDRAWKGRKKIPGSSGATSPRSAAQPLTNIPGCTGPSLRPAKPEQTNRP</sequence>
<dbReference type="EMBL" id="FR851304">
    <property type="protein sequence ID" value="CCA64354.1"/>
    <property type="molecule type" value="Genomic_DNA"/>
</dbReference>
<accession>H1ZXV0</accession>
<protein>
    <submittedName>
        <fullName evidence="3">Uncharacterized protein</fullName>
    </submittedName>
</protein>
<dbReference type="EMBL" id="KP347127">
    <property type="protein sequence ID" value="AKF16156.1"/>
    <property type="molecule type" value="Genomic_DNA"/>
</dbReference>
<reference evidence="2" key="4">
    <citation type="journal article" date="2016" name="Lancet Infect. Dis.">
        <title>Emergence of plasmid-mediated colistin resistance mechanism MCR-1 in animals and human beings in China: a microbiological and molecular biological study.</title>
        <authorList>
            <person name="Liu Y.Y."/>
            <person name="Wang Y."/>
            <person name="Walsh T.R."/>
            <person name="Yi L.X."/>
            <person name="Zhang R."/>
            <person name="Spencer J."/>
            <person name="Doi Y."/>
            <person name="Tian G."/>
            <person name="Dong B."/>
            <person name="Huang X."/>
            <person name="Yu L.F."/>
            <person name="Gu D."/>
            <person name="Ren H."/>
            <person name="Chen X."/>
            <person name="Lv L."/>
            <person name="He D."/>
            <person name="Zhou H."/>
            <person name="Liang Z."/>
            <person name="Liu J.H."/>
            <person name="Shen J."/>
        </authorList>
    </citation>
    <scope>NUCLEOTIDE SEQUENCE</scope>
    <source>
        <strain evidence="2">SHP45</strain>
        <plasmid evidence="2">pHNSHP45</plasmid>
    </source>
</reference>
<name>H1ZXV0_ECOLX</name>
<evidence type="ECO:0000313" key="3">
    <source>
        <dbReference type="EMBL" id="CCA64354.1"/>
    </source>
</evidence>
<proteinExistence type="predicted"/>
<organism evidence="3">
    <name type="scientific">Escherichia coli</name>
    <dbReference type="NCBI Taxonomy" id="562"/>
    <lineage>
        <taxon>Bacteria</taxon>
        <taxon>Pseudomonadati</taxon>
        <taxon>Pseudomonadota</taxon>
        <taxon>Gammaproteobacteria</taxon>
        <taxon>Enterobacterales</taxon>
        <taxon>Enterobacteriaceae</taxon>
        <taxon>Escherichia</taxon>
    </lineage>
</organism>
<feature type="region of interest" description="Disordered" evidence="1">
    <location>
        <begin position="1"/>
        <end position="50"/>
    </location>
</feature>
<reference evidence="3" key="2">
    <citation type="submission" date="2012-01" db="EMBL/GenBank/DDBJ databases">
        <title>New insights into the fitness-associated mechanisms of ExPECs revealed by the genotypic and phenotypic characterization of large plasmids of APEC 7122 (O78:K80:H9).</title>
        <authorList>
            <person name="Mellata M."/>
            <person name="Maddux J."/>
            <person name="Nam T."/>
            <person name="Thomson N."/>
            <person name="Hauser H."/>
            <person name="Stevens N.P."/>
            <person name="Mukhopadhyay S."/>
            <person name="Nickerson C."/>
            <person name="Sarker S."/>
            <person name="Crabbe A."/>
            <person name="Curtis III R."/>
        </authorList>
    </citation>
    <scope>NUCLEOTIDE SEQUENCE [LARGE SCALE GENOMIC DNA]</scope>
    <source>
        <strain evidence="3">APEC strain 7122</strain>
        <plasmid evidence="3">pChi7122-3</plasmid>
    </source>
</reference>
<feature type="compositionally biased region" description="Polar residues" evidence="1">
    <location>
        <begin position="16"/>
        <end position="29"/>
    </location>
</feature>
<evidence type="ECO:0000256" key="1">
    <source>
        <dbReference type="SAM" id="MobiDB-lite"/>
    </source>
</evidence>
<geneLocation type="plasmid" evidence="2">
    <name>pHNSHP45</name>
</geneLocation>
<dbReference type="AlphaFoldDB" id="H1ZXV0"/>
<reference evidence="2" key="3">
    <citation type="submission" date="2015-01" db="EMBL/GenBank/DDBJ databases">
        <authorList>
            <person name="Liu J."/>
            <person name="Liu Y."/>
        </authorList>
    </citation>
    <scope>NUCLEOTIDE SEQUENCE</scope>
    <source>
        <strain evidence="2">SHP45</strain>
        <plasmid evidence="2">pHNSHP45</plasmid>
    </source>
</reference>
<evidence type="ECO:0000313" key="2">
    <source>
        <dbReference type="EMBL" id="AKF16156.1"/>
    </source>
</evidence>
<keyword evidence="3" id="KW-0614">Plasmid</keyword>
<gene>
    <name evidence="3" type="ORF">MM3_023</name>
</gene>
<geneLocation type="plasmid" evidence="3">
    <name>pChi7122-3</name>
</geneLocation>